<keyword evidence="3" id="KW-1185">Reference proteome</keyword>
<evidence type="ECO:0000313" key="2">
    <source>
        <dbReference type="EMBL" id="KAK1325693.1"/>
    </source>
</evidence>
<organism evidence="2 3">
    <name type="scientific">Acorus calamus</name>
    <name type="common">Sweet flag</name>
    <dbReference type="NCBI Taxonomy" id="4465"/>
    <lineage>
        <taxon>Eukaryota</taxon>
        <taxon>Viridiplantae</taxon>
        <taxon>Streptophyta</taxon>
        <taxon>Embryophyta</taxon>
        <taxon>Tracheophyta</taxon>
        <taxon>Spermatophyta</taxon>
        <taxon>Magnoliopsida</taxon>
        <taxon>Liliopsida</taxon>
        <taxon>Acoraceae</taxon>
        <taxon>Acorus</taxon>
    </lineage>
</organism>
<reference evidence="2" key="2">
    <citation type="submission" date="2023-06" db="EMBL/GenBank/DDBJ databases">
        <authorList>
            <person name="Ma L."/>
            <person name="Liu K.-W."/>
            <person name="Li Z."/>
            <person name="Hsiao Y.-Y."/>
            <person name="Qi Y."/>
            <person name="Fu T."/>
            <person name="Tang G."/>
            <person name="Zhang D."/>
            <person name="Sun W.-H."/>
            <person name="Liu D.-K."/>
            <person name="Li Y."/>
            <person name="Chen G.-Z."/>
            <person name="Liu X.-D."/>
            <person name="Liao X.-Y."/>
            <person name="Jiang Y.-T."/>
            <person name="Yu X."/>
            <person name="Hao Y."/>
            <person name="Huang J."/>
            <person name="Zhao X.-W."/>
            <person name="Ke S."/>
            <person name="Chen Y.-Y."/>
            <person name="Wu W.-L."/>
            <person name="Hsu J.-L."/>
            <person name="Lin Y.-F."/>
            <person name="Huang M.-D."/>
            <person name="Li C.-Y."/>
            <person name="Huang L."/>
            <person name="Wang Z.-W."/>
            <person name="Zhao X."/>
            <person name="Zhong W.-Y."/>
            <person name="Peng D.-H."/>
            <person name="Ahmad S."/>
            <person name="Lan S."/>
            <person name="Zhang J.-S."/>
            <person name="Tsai W.-C."/>
            <person name="Van De Peer Y."/>
            <person name="Liu Z.-J."/>
        </authorList>
    </citation>
    <scope>NUCLEOTIDE SEQUENCE</scope>
    <source>
        <strain evidence="2">CP</strain>
        <tissue evidence="2">Leaves</tissue>
    </source>
</reference>
<sequence>MASVEHEQANKAHRSHKSGASAKKKGKSKKIDSKDLTEEQKRQQNPKVKNR</sequence>
<reference evidence="2" key="1">
    <citation type="journal article" date="2023" name="Nat. Commun.">
        <title>Diploid and tetraploid genomes of Acorus and the evolution of monocots.</title>
        <authorList>
            <person name="Ma L."/>
            <person name="Liu K.W."/>
            <person name="Li Z."/>
            <person name="Hsiao Y.Y."/>
            <person name="Qi Y."/>
            <person name="Fu T."/>
            <person name="Tang G.D."/>
            <person name="Zhang D."/>
            <person name="Sun W.H."/>
            <person name="Liu D.K."/>
            <person name="Li Y."/>
            <person name="Chen G.Z."/>
            <person name="Liu X.D."/>
            <person name="Liao X.Y."/>
            <person name="Jiang Y.T."/>
            <person name="Yu X."/>
            <person name="Hao Y."/>
            <person name="Huang J."/>
            <person name="Zhao X.W."/>
            <person name="Ke S."/>
            <person name="Chen Y.Y."/>
            <person name="Wu W.L."/>
            <person name="Hsu J.L."/>
            <person name="Lin Y.F."/>
            <person name="Huang M.D."/>
            <person name="Li C.Y."/>
            <person name="Huang L."/>
            <person name="Wang Z.W."/>
            <person name="Zhao X."/>
            <person name="Zhong W.Y."/>
            <person name="Peng D.H."/>
            <person name="Ahmad S."/>
            <person name="Lan S."/>
            <person name="Zhang J.S."/>
            <person name="Tsai W.C."/>
            <person name="Van de Peer Y."/>
            <person name="Liu Z.J."/>
        </authorList>
    </citation>
    <scope>NUCLEOTIDE SEQUENCE</scope>
    <source>
        <strain evidence="2">CP</strain>
    </source>
</reference>
<proteinExistence type="predicted"/>
<feature type="compositionally biased region" description="Basic residues" evidence="1">
    <location>
        <begin position="11"/>
        <end position="28"/>
    </location>
</feature>
<name>A0AAV9FI69_ACOCL</name>
<dbReference type="Proteomes" id="UP001180020">
    <property type="component" value="Unassembled WGS sequence"/>
</dbReference>
<accession>A0AAV9FI69</accession>
<evidence type="ECO:0008006" key="4">
    <source>
        <dbReference type="Google" id="ProtNLM"/>
    </source>
</evidence>
<comment type="caution">
    <text evidence="2">The sequence shown here is derived from an EMBL/GenBank/DDBJ whole genome shotgun (WGS) entry which is preliminary data.</text>
</comment>
<gene>
    <name evidence="2" type="ORF">QJS10_CPA01g02754</name>
</gene>
<feature type="compositionally biased region" description="Basic and acidic residues" evidence="1">
    <location>
        <begin position="29"/>
        <end position="42"/>
    </location>
</feature>
<protein>
    <recommendedName>
        <fullName evidence="4">Small EDRK-rich factor-like N-terminal domain-containing protein</fullName>
    </recommendedName>
</protein>
<feature type="compositionally biased region" description="Basic and acidic residues" evidence="1">
    <location>
        <begin position="1"/>
        <end position="10"/>
    </location>
</feature>
<evidence type="ECO:0000313" key="3">
    <source>
        <dbReference type="Proteomes" id="UP001180020"/>
    </source>
</evidence>
<dbReference type="EMBL" id="JAUJYO010000001">
    <property type="protein sequence ID" value="KAK1325693.1"/>
    <property type="molecule type" value="Genomic_DNA"/>
</dbReference>
<evidence type="ECO:0000256" key="1">
    <source>
        <dbReference type="SAM" id="MobiDB-lite"/>
    </source>
</evidence>
<feature type="region of interest" description="Disordered" evidence="1">
    <location>
        <begin position="1"/>
        <end position="51"/>
    </location>
</feature>
<dbReference type="AlphaFoldDB" id="A0AAV9FI69"/>